<proteinExistence type="predicted"/>
<evidence type="ECO:0000313" key="1">
    <source>
        <dbReference type="EMBL" id="KAI6089242.1"/>
    </source>
</evidence>
<protein>
    <submittedName>
        <fullName evidence="1">HET-domain-containing protein</fullName>
    </submittedName>
</protein>
<organism evidence="1 2">
    <name type="scientific">Hypoxylon rubiginosum</name>
    <dbReference type="NCBI Taxonomy" id="110542"/>
    <lineage>
        <taxon>Eukaryota</taxon>
        <taxon>Fungi</taxon>
        <taxon>Dikarya</taxon>
        <taxon>Ascomycota</taxon>
        <taxon>Pezizomycotina</taxon>
        <taxon>Sordariomycetes</taxon>
        <taxon>Xylariomycetidae</taxon>
        <taxon>Xylariales</taxon>
        <taxon>Hypoxylaceae</taxon>
        <taxon>Hypoxylon</taxon>
    </lineage>
</organism>
<name>A0ACC0D989_9PEZI</name>
<dbReference type="EMBL" id="MU394296">
    <property type="protein sequence ID" value="KAI6089242.1"/>
    <property type="molecule type" value="Genomic_DNA"/>
</dbReference>
<accession>A0ACC0D989</accession>
<sequence>MSILSGMESYCYVPFGDEPDCTKFRILTLLPGSGDQPLECILEHGVLGDSPPYETVSYVWGDPREKVEIICNGRTLAITAALAEALRHFRSPSESRRSLWADAICINQNDNEEQGRQVRRMKDIYSKASRVLIWLGEEQDESDRGIAEALHIAHTCRQYVSCGGELENISFNDPLARKLFGKFTDPSEFPRLSAFAKLIGRLWFTRVWVVQELALATEATVYCGHSSIDWTDLMAAITAQDYLELYLADHERNAFVFILERARREWNTGVRRSLLSVLFRYRILDATDPRDKIFGLNALIRSELSGPEALQPNYDVDIAELYTAAAKEILGHSPNLNLLSVPRRICGEGPGDLPSWVPDWTNTRLTAPLGLANYSDVNELAFTASGSSTAEVEFGESDSASSLGVQGHRIDRIVAVGTTLRLDLLPRSSFLGVRLPKCAFVLDEWARVARLSKTELYITGEPMRDAFVQTLSTGSAHESIETLRKQLDILERNAKMAKWLVFMSKFLPGWIVDKVAHLAHAALFYKRNDKMTLDFRIHLSSLADRCVFRTEKGYIGLGSALTEVGDEVAIVKGARVPLILRARDSKWTLQGDCFIKGAMQGEAYREDDCSRMWII</sequence>
<comment type="caution">
    <text evidence="1">The sequence shown here is derived from an EMBL/GenBank/DDBJ whole genome shotgun (WGS) entry which is preliminary data.</text>
</comment>
<dbReference type="Proteomes" id="UP001497680">
    <property type="component" value="Unassembled WGS sequence"/>
</dbReference>
<gene>
    <name evidence="1" type="ORF">F4821DRAFT_231442</name>
</gene>
<keyword evidence="2" id="KW-1185">Reference proteome</keyword>
<reference evidence="1 2" key="1">
    <citation type="journal article" date="2022" name="New Phytol.">
        <title>Ecological generalism drives hyperdiversity of secondary metabolite gene clusters in xylarialean endophytes.</title>
        <authorList>
            <person name="Franco M.E.E."/>
            <person name="Wisecaver J.H."/>
            <person name="Arnold A.E."/>
            <person name="Ju Y.M."/>
            <person name="Slot J.C."/>
            <person name="Ahrendt S."/>
            <person name="Moore L.P."/>
            <person name="Eastman K.E."/>
            <person name="Scott K."/>
            <person name="Konkel Z."/>
            <person name="Mondo S.J."/>
            <person name="Kuo A."/>
            <person name="Hayes R.D."/>
            <person name="Haridas S."/>
            <person name="Andreopoulos B."/>
            <person name="Riley R."/>
            <person name="LaButti K."/>
            <person name="Pangilinan J."/>
            <person name="Lipzen A."/>
            <person name="Amirebrahimi M."/>
            <person name="Yan J."/>
            <person name="Adam C."/>
            <person name="Keymanesh K."/>
            <person name="Ng V."/>
            <person name="Louie K."/>
            <person name="Northen T."/>
            <person name="Drula E."/>
            <person name="Henrissat B."/>
            <person name="Hsieh H.M."/>
            <person name="Youens-Clark K."/>
            <person name="Lutzoni F."/>
            <person name="Miadlikowska J."/>
            <person name="Eastwood D.C."/>
            <person name="Hamelin R.C."/>
            <person name="Grigoriev I.V."/>
            <person name="U'Ren J.M."/>
        </authorList>
    </citation>
    <scope>NUCLEOTIDE SEQUENCE [LARGE SCALE GENOMIC DNA]</scope>
    <source>
        <strain evidence="1 2">ER1909</strain>
    </source>
</reference>
<evidence type="ECO:0000313" key="2">
    <source>
        <dbReference type="Proteomes" id="UP001497680"/>
    </source>
</evidence>